<sequence>MAEKRINHSITMIDENTLFIVGGSDSKVSRKCELYNIAKSESVSASTQCKEGRENSGICHNSRDENVYVCGGWMSGLSCEYFNLHKQQWYCDIPAMNDEHMHFPHVWMQPPCVHSTNGVLFVAGNVEDIQNLDDLGIIEYIDLRDSNQKWIPIGLMKDFLDINNETQNITTEHELKQRVLARLLKY</sequence>
<evidence type="ECO:0000313" key="2">
    <source>
        <dbReference type="Proteomes" id="UP000023152"/>
    </source>
</evidence>
<gene>
    <name evidence="1" type="ORF">RFI_04220</name>
</gene>
<dbReference type="SUPFAM" id="SSF50965">
    <property type="entry name" value="Galactose oxidase, central domain"/>
    <property type="match status" value="1"/>
</dbReference>
<dbReference type="AlphaFoldDB" id="X6P5M5"/>
<keyword evidence="2" id="KW-1185">Reference proteome</keyword>
<name>X6P5M5_RETFI</name>
<organism evidence="1 2">
    <name type="scientific">Reticulomyxa filosa</name>
    <dbReference type="NCBI Taxonomy" id="46433"/>
    <lineage>
        <taxon>Eukaryota</taxon>
        <taxon>Sar</taxon>
        <taxon>Rhizaria</taxon>
        <taxon>Retaria</taxon>
        <taxon>Foraminifera</taxon>
        <taxon>Monothalamids</taxon>
        <taxon>Reticulomyxidae</taxon>
        <taxon>Reticulomyxa</taxon>
    </lineage>
</organism>
<proteinExistence type="predicted"/>
<dbReference type="InterPro" id="IPR011043">
    <property type="entry name" value="Gal_Oxase/kelch_b-propeller"/>
</dbReference>
<dbReference type="Proteomes" id="UP000023152">
    <property type="component" value="Unassembled WGS sequence"/>
</dbReference>
<evidence type="ECO:0000313" key="1">
    <source>
        <dbReference type="EMBL" id="ETO32897.1"/>
    </source>
</evidence>
<accession>X6P5M5</accession>
<dbReference type="Gene3D" id="2.120.10.80">
    <property type="entry name" value="Kelch-type beta propeller"/>
    <property type="match status" value="1"/>
</dbReference>
<comment type="caution">
    <text evidence="1">The sequence shown here is derived from an EMBL/GenBank/DDBJ whole genome shotgun (WGS) entry which is preliminary data.</text>
</comment>
<dbReference type="EMBL" id="ASPP01003844">
    <property type="protein sequence ID" value="ETO32897.1"/>
    <property type="molecule type" value="Genomic_DNA"/>
</dbReference>
<reference evidence="1 2" key="1">
    <citation type="journal article" date="2013" name="Curr. Biol.">
        <title>The Genome of the Foraminiferan Reticulomyxa filosa.</title>
        <authorList>
            <person name="Glockner G."/>
            <person name="Hulsmann N."/>
            <person name="Schleicher M."/>
            <person name="Noegel A.A."/>
            <person name="Eichinger L."/>
            <person name="Gallinger C."/>
            <person name="Pawlowski J."/>
            <person name="Sierra R."/>
            <person name="Euteneuer U."/>
            <person name="Pillet L."/>
            <person name="Moustafa A."/>
            <person name="Platzer M."/>
            <person name="Groth M."/>
            <person name="Szafranski K."/>
            <person name="Schliwa M."/>
        </authorList>
    </citation>
    <scope>NUCLEOTIDE SEQUENCE [LARGE SCALE GENOMIC DNA]</scope>
</reference>
<protein>
    <recommendedName>
        <fullName evidence="3">Kelch motif family protein</fullName>
    </recommendedName>
</protein>
<dbReference type="InterPro" id="IPR015915">
    <property type="entry name" value="Kelch-typ_b-propeller"/>
</dbReference>
<evidence type="ECO:0008006" key="3">
    <source>
        <dbReference type="Google" id="ProtNLM"/>
    </source>
</evidence>